<evidence type="ECO:0000313" key="3">
    <source>
        <dbReference type="Proteomes" id="UP000693672"/>
    </source>
</evidence>
<feature type="transmembrane region" description="Helical" evidence="1">
    <location>
        <begin position="715"/>
        <end position="741"/>
    </location>
</feature>
<keyword evidence="1" id="KW-1133">Transmembrane helix</keyword>
<keyword evidence="1" id="KW-0472">Membrane</keyword>
<name>A0A916K323_9BACL</name>
<dbReference type="Proteomes" id="UP000693672">
    <property type="component" value="Unassembled WGS sequence"/>
</dbReference>
<protein>
    <submittedName>
        <fullName evidence="2">Uncharacterized protein</fullName>
    </submittedName>
</protein>
<dbReference type="EMBL" id="CAJVAS010000016">
    <property type="protein sequence ID" value="CAG7636025.1"/>
    <property type="molecule type" value="Genomic_DNA"/>
</dbReference>
<sequence>MAISYDLHVDKNTFMNNDNIALLREAAGELFSASEKDFEQIKSRKWYKRIWQLITFSKDNEKILASNITSLAKAQDIILKLLLSLSDDNKEVAMIISDLSNQLHSLTCTTESIARRVIDVDTFIKYGYKKNALIVDFSDAQKSVLLSALNYIADKHGFTEELSAFLSAIRRMAQFHERSSEFDLQTLIFDEKESRAIFPLLLELNYLCTSSFDLCDEISEIVDHLSISNANKKKIQQQVEMDIKRIGINGMIDLYNAIAPSYDIDDWDIEFVDAFVDVEDDAYNSHELIEITISSITHIAKGEIKEYRNNVIHLNSYIDCAGTIVFENCEIYYNEIPGTPCQITLKEGSSLSIRNCRILCRNLEKNPLFKDDGSVSILIKNSVFEDCSYFIEKLSGDDCNFVMQGCEIINPYIYFLNLRGLNEGIINNCLITFNKPLPEKEDFDYGDIFCSSQWGETKNITVSEVIVNGNNFFNVKDEDGYFKRTSHLFNMKYASYTNCTFENVNYCINDAGMLSHCRFNKCEKVIEIGFNIKNCNVTHCAFAECQSVISGNRMVISFCQFVGCINNLIESSVVGKVKVEYCEFYNIKYINSVRNFSTACLTFHRSKGNEYGYSTVKKCIFNGAELNDGFLIAGKANENIKGISLYIEECSFQNCKTKRESGKIIKCYDTYLNLFNKQIQIEVTTIQNCLGLDKVNEENGYVADVIVKAKDNTGAVIGAAAAGFASGGILGAVTVASGMIIKNKLTTDTDRHIE</sequence>
<evidence type="ECO:0000313" key="2">
    <source>
        <dbReference type="EMBL" id="CAG7636025.1"/>
    </source>
</evidence>
<keyword evidence="3" id="KW-1185">Reference proteome</keyword>
<comment type="caution">
    <text evidence="2">The sequence shown here is derived from an EMBL/GenBank/DDBJ whole genome shotgun (WGS) entry which is preliminary data.</text>
</comment>
<gene>
    <name evidence="2" type="ORF">PAESOLCIP111_03731</name>
</gene>
<proteinExistence type="predicted"/>
<accession>A0A916K323</accession>
<evidence type="ECO:0000256" key="1">
    <source>
        <dbReference type="SAM" id="Phobius"/>
    </source>
</evidence>
<dbReference type="RefSeq" id="WP_218093464.1">
    <property type="nucleotide sequence ID" value="NZ_CAJVAS010000016.1"/>
</dbReference>
<organism evidence="2 3">
    <name type="scientific">Paenibacillus solanacearum</name>
    <dbReference type="NCBI Taxonomy" id="2048548"/>
    <lineage>
        <taxon>Bacteria</taxon>
        <taxon>Bacillati</taxon>
        <taxon>Bacillota</taxon>
        <taxon>Bacilli</taxon>
        <taxon>Bacillales</taxon>
        <taxon>Paenibacillaceae</taxon>
        <taxon>Paenibacillus</taxon>
    </lineage>
</organism>
<keyword evidence="1" id="KW-0812">Transmembrane</keyword>
<reference evidence="2" key="1">
    <citation type="submission" date="2021-06" db="EMBL/GenBank/DDBJ databases">
        <authorList>
            <person name="Criscuolo A."/>
        </authorList>
    </citation>
    <scope>NUCLEOTIDE SEQUENCE</scope>
    <source>
        <strain evidence="2">CIP111600</strain>
    </source>
</reference>
<dbReference type="AlphaFoldDB" id="A0A916K323"/>